<dbReference type="InterPro" id="IPR023210">
    <property type="entry name" value="NADP_OxRdtase_dom"/>
</dbReference>
<dbReference type="AlphaFoldDB" id="A0AAV7KGX1"/>
<feature type="site" description="Lowers pKa of active site Tyr" evidence="4">
    <location>
        <position position="84"/>
    </location>
</feature>
<keyword evidence="7" id="KW-1185">Reference proteome</keyword>
<dbReference type="InterPro" id="IPR018170">
    <property type="entry name" value="Aldo/ket_reductase_CS"/>
</dbReference>
<evidence type="ECO:0000256" key="3">
    <source>
        <dbReference type="PIRSR" id="PIRSR000097-2"/>
    </source>
</evidence>
<feature type="domain" description="NADP-dependent oxidoreductase" evidence="5">
    <location>
        <begin position="22"/>
        <end position="296"/>
    </location>
</feature>
<sequence length="327" mass="37612">MKCLRPLARRLTLNTGAAIPTLGLGTWQSEPQVIGPVIRHAIEEGYRHFDCAAMYKNEAEIGRAYKSIINDGLCRREDLFITSKLSPYDLFPDKINDAVNKTLSDLKLDYLDLYLIHWPHRIKYPPLNTTDTSHVEPYKENWMKDAWIILENIFKEGRLKAIGLSNFSIKKMEHILSNSTVKPAVNQVENHIYFQQAVMKKYLDSKEILMQSYSPLGSPQRSSTAAEDPTVLSDPVVKRIADTHNATPAQICIAFLLRDNKVVLAKSVNPIRLKSNLNSLDIQLTEQDYKDITAVDKNYRLFRARFLRPYSTYKNFWDEDFEAELSN</sequence>
<dbReference type="PANTHER" id="PTHR11732">
    <property type="entry name" value="ALDO/KETO REDUCTASE"/>
    <property type="match status" value="1"/>
</dbReference>
<dbReference type="Gene3D" id="3.20.20.100">
    <property type="entry name" value="NADP-dependent oxidoreductase domain"/>
    <property type="match status" value="1"/>
</dbReference>
<comment type="caution">
    <text evidence="6">The sequence shown here is derived from an EMBL/GenBank/DDBJ whole genome shotgun (WGS) entry which is preliminary data.</text>
</comment>
<organism evidence="6 7">
    <name type="scientific">Oopsacas minuta</name>
    <dbReference type="NCBI Taxonomy" id="111878"/>
    <lineage>
        <taxon>Eukaryota</taxon>
        <taxon>Metazoa</taxon>
        <taxon>Porifera</taxon>
        <taxon>Hexactinellida</taxon>
        <taxon>Hexasterophora</taxon>
        <taxon>Lyssacinosida</taxon>
        <taxon>Leucopsacidae</taxon>
        <taxon>Oopsacas</taxon>
    </lineage>
</organism>
<proteinExistence type="predicted"/>
<dbReference type="SUPFAM" id="SSF51430">
    <property type="entry name" value="NAD(P)-linked oxidoreductase"/>
    <property type="match status" value="1"/>
</dbReference>
<gene>
    <name evidence="6" type="ORF">LOD99_15000</name>
</gene>
<evidence type="ECO:0000313" key="7">
    <source>
        <dbReference type="Proteomes" id="UP001165289"/>
    </source>
</evidence>
<dbReference type="GO" id="GO:0016616">
    <property type="term" value="F:oxidoreductase activity, acting on the CH-OH group of donors, NAD or NADP as acceptor"/>
    <property type="evidence" value="ECO:0007669"/>
    <property type="project" value="UniProtKB-ARBA"/>
</dbReference>
<dbReference type="InterPro" id="IPR020471">
    <property type="entry name" value="AKR"/>
</dbReference>
<feature type="active site" description="Proton donor" evidence="2">
    <location>
        <position position="55"/>
    </location>
</feature>
<dbReference type="InterPro" id="IPR036812">
    <property type="entry name" value="NAD(P)_OxRdtase_dom_sf"/>
</dbReference>
<dbReference type="EMBL" id="JAKMXF010000066">
    <property type="protein sequence ID" value="KAI6659329.1"/>
    <property type="molecule type" value="Genomic_DNA"/>
</dbReference>
<dbReference type="Pfam" id="PF00248">
    <property type="entry name" value="Aldo_ket_red"/>
    <property type="match status" value="1"/>
</dbReference>
<evidence type="ECO:0000256" key="4">
    <source>
        <dbReference type="PIRSR" id="PIRSR000097-3"/>
    </source>
</evidence>
<feature type="binding site" evidence="3">
    <location>
        <position position="117"/>
    </location>
    <ligand>
        <name>substrate</name>
    </ligand>
</feature>
<reference evidence="6 7" key="1">
    <citation type="journal article" date="2023" name="BMC Biol.">
        <title>The compact genome of the sponge Oopsacas minuta (Hexactinellida) is lacking key metazoan core genes.</title>
        <authorList>
            <person name="Santini S."/>
            <person name="Schenkelaars Q."/>
            <person name="Jourda C."/>
            <person name="Duchesne M."/>
            <person name="Belahbib H."/>
            <person name="Rocher C."/>
            <person name="Selva M."/>
            <person name="Riesgo A."/>
            <person name="Vervoort M."/>
            <person name="Leys S.P."/>
            <person name="Kodjabachian L."/>
            <person name="Le Bivic A."/>
            <person name="Borchiellini C."/>
            <person name="Claverie J.M."/>
            <person name="Renard E."/>
        </authorList>
    </citation>
    <scope>NUCLEOTIDE SEQUENCE [LARGE SCALE GENOMIC DNA]</scope>
    <source>
        <strain evidence="6">SPO-2</strain>
    </source>
</reference>
<dbReference type="FunFam" id="3.20.20.100:FF:000002">
    <property type="entry name" value="2,5-diketo-D-gluconic acid reductase A"/>
    <property type="match status" value="1"/>
</dbReference>
<name>A0AAV7KGX1_9METZ</name>
<evidence type="ECO:0000259" key="5">
    <source>
        <dbReference type="Pfam" id="PF00248"/>
    </source>
</evidence>
<evidence type="ECO:0000256" key="1">
    <source>
        <dbReference type="ARBA" id="ARBA00023002"/>
    </source>
</evidence>
<dbReference type="PIRSF" id="PIRSF000097">
    <property type="entry name" value="AKR"/>
    <property type="match status" value="1"/>
</dbReference>
<dbReference type="PROSITE" id="PS00798">
    <property type="entry name" value="ALDOKETO_REDUCTASE_1"/>
    <property type="match status" value="1"/>
</dbReference>
<evidence type="ECO:0000256" key="2">
    <source>
        <dbReference type="PIRSR" id="PIRSR000097-1"/>
    </source>
</evidence>
<protein>
    <submittedName>
        <fullName evidence="6">Aldose reductase-like</fullName>
    </submittedName>
</protein>
<accession>A0AAV7KGX1</accession>
<keyword evidence="1" id="KW-0560">Oxidoreductase</keyword>
<evidence type="ECO:0000313" key="6">
    <source>
        <dbReference type="EMBL" id="KAI6659329.1"/>
    </source>
</evidence>
<dbReference type="Proteomes" id="UP001165289">
    <property type="component" value="Unassembled WGS sequence"/>
</dbReference>
<dbReference type="PRINTS" id="PR00069">
    <property type="entry name" value="ALDKETRDTASE"/>
</dbReference>